<evidence type="ECO:0000313" key="2">
    <source>
        <dbReference type="Proteomes" id="UP001218218"/>
    </source>
</evidence>
<dbReference type="SUPFAM" id="SSF52047">
    <property type="entry name" value="RNI-like"/>
    <property type="match status" value="1"/>
</dbReference>
<dbReference type="AlphaFoldDB" id="A0AAD7ARK7"/>
<keyword evidence="2" id="KW-1185">Reference proteome</keyword>
<name>A0AAD7ARK7_9AGAR</name>
<accession>A0AAD7ARK7</accession>
<dbReference type="Proteomes" id="UP001218218">
    <property type="component" value="Unassembled WGS sequence"/>
</dbReference>
<sequence>MHIPQELVDLIMNNLHDDVPSLKSCTLTARTFVSSAQTWLFNKIEILPPRSLEGSDSESSCQRFYKLLTSSPHLAPLVHELHIVLAGFETSFAYDEDENGDDIQARHVPWISMSEVPLALVLPLLSIKRISLLENSSRWNSVGGDFSMDWNNHLERSLKSALAAVFSSPTIESVHLRGIVVHSPAQLLSLFSEATSLKELSLSRVYFTQRDPWPESQPWHPQLQSLLVSDIPSHPLCRYLLHPRIDLTHVTSVTIATEEEEWREKMVQAIASSATRLHLYCPRFRTVTNFFTPTLSSVHFFTKDMAAFMFAVFAECPQSSLLEKMVFEGPNTLLPVRLRDTIESGVVHLSALKTIELRAYLREYSDQSFDQWAAEVQSFLPSLVGRGLLTVTQIERGFDSPHHGWE</sequence>
<reference evidence="1" key="1">
    <citation type="submission" date="2023-03" db="EMBL/GenBank/DDBJ databases">
        <title>Massive genome expansion in bonnet fungi (Mycena s.s.) driven by repeated elements and novel gene families across ecological guilds.</title>
        <authorList>
            <consortium name="Lawrence Berkeley National Laboratory"/>
            <person name="Harder C.B."/>
            <person name="Miyauchi S."/>
            <person name="Viragh M."/>
            <person name="Kuo A."/>
            <person name="Thoen E."/>
            <person name="Andreopoulos B."/>
            <person name="Lu D."/>
            <person name="Skrede I."/>
            <person name="Drula E."/>
            <person name="Henrissat B."/>
            <person name="Morin E."/>
            <person name="Kohler A."/>
            <person name="Barry K."/>
            <person name="LaButti K."/>
            <person name="Morin E."/>
            <person name="Salamov A."/>
            <person name="Lipzen A."/>
            <person name="Mereny Z."/>
            <person name="Hegedus B."/>
            <person name="Baldrian P."/>
            <person name="Stursova M."/>
            <person name="Weitz H."/>
            <person name="Taylor A."/>
            <person name="Grigoriev I.V."/>
            <person name="Nagy L.G."/>
            <person name="Martin F."/>
            <person name="Kauserud H."/>
        </authorList>
    </citation>
    <scope>NUCLEOTIDE SEQUENCE</scope>
    <source>
        <strain evidence="1">CBHHK002</strain>
    </source>
</reference>
<gene>
    <name evidence="1" type="ORF">DFH08DRAFT_1071810</name>
</gene>
<protein>
    <submittedName>
        <fullName evidence="1">Uncharacterized protein</fullName>
    </submittedName>
</protein>
<comment type="caution">
    <text evidence="1">The sequence shown here is derived from an EMBL/GenBank/DDBJ whole genome shotgun (WGS) entry which is preliminary data.</text>
</comment>
<organism evidence="1 2">
    <name type="scientific">Mycena albidolilacea</name>
    <dbReference type="NCBI Taxonomy" id="1033008"/>
    <lineage>
        <taxon>Eukaryota</taxon>
        <taxon>Fungi</taxon>
        <taxon>Dikarya</taxon>
        <taxon>Basidiomycota</taxon>
        <taxon>Agaricomycotina</taxon>
        <taxon>Agaricomycetes</taxon>
        <taxon>Agaricomycetidae</taxon>
        <taxon>Agaricales</taxon>
        <taxon>Marasmiineae</taxon>
        <taxon>Mycenaceae</taxon>
        <taxon>Mycena</taxon>
    </lineage>
</organism>
<evidence type="ECO:0000313" key="1">
    <source>
        <dbReference type="EMBL" id="KAJ7366250.1"/>
    </source>
</evidence>
<proteinExistence type="predicted"/>
<dbReference type="EMBL" id="JARIHO010000002">
    <property type="protein sequence ID" value="KAJ7366250.1"/>
    <property type="molecule type" value="Genomic_DNA"/>
</dbReference>